<comment type="caution">
    <text evidence="2">The sequence shown here is derived from an EMBL/GenBank/DDBJ whole genome shotgun (WGS) entry which is preliminary data.</text>
</comment>
<keyword evidence="1" id="KW-0732">Signal</keyword>
<dbReference type="EMBL" id="JAUDFV010000152">
    <property type="protein sequence ID" value="KAL2718541.1"/>
    <property type="molecule type" value="Genomic_DNA"/>
</dbReference>
<organism evidence="2 3">
    <name type="scientific">Vespula squamosa</name>
    <name type="common">Southern yellow jacket</name>
    <name type="synonym">Wasp</name>
    <dbReference type="NCBI Taxonomy" id="30214"/>
    <lineage>
        <taxon>Eukaryota</taxon>
        <taxon>Metazoa</taxon>
        <taxon>Ecdysozoa</taxon>
        <taxon>Arthropoda</taxon>
        <taxon>Hexapoda</taxon>
        <taxon>Insecta</taxon>
        <taxon>Pterygota</taxon>
        <taxon>Neoptera</taxon>
        <taxon>Endopterygota</taxon>
        <taxon>Hymenoptera</taxon>
        <taxon>Apocrita</taxon>
        <taxon>Aculeata</taxon>
        <taxon>Vespoidea</taxon>
        <taxon>Vespidae</taxon>
        <taxon>Vespinae</taxon>
        <taxon>Vespula</taxon>
    </lineage>
</organism>
<reference evidence="2 3" key="1">
    <citation type="journal article" date="2024" name="Ann. Entomol. Soc. Am.">
        <title>Genomic analyses of the southern and eastern yellowjacket wasps (Hymenoptera: Vespidae) reveal evolutionary signatures of social life.</title>
        <authorList>
            <person name="Catto M.A."/>
            <person name="Caine P.B."/>
            <person name="Orr S.E."/>
            <person name="Hunt B.G."/>
            <person name="Goodisman M.A.D."/>
        </authorList>
    </citation>
    <scope>NUCLEOTIDE SEQUENCE [LARGE SCALE GENOMIC DNA]</scope>
    <source>
        <strain evidence="2">233</strain>
        <tissue evidence="2">Head and thorax</tissue>
    </source>
</reference>
<feature type="signal peptide" evidence="1">
    <location>
        <begin position="1"/>
        <end position="21"/>
    </location>
</feature>
<accession>A0ABD2AD55</accession>
<dbReference type="AlphaFoldDB" id="A0ABD2AD55"/>
<feature type="chain" id="PRO_5044878257" evidence="1">
    <location>
        <begin position="22"/>
        <end position="119"/>
    </location>
</feature>
<protein>
    <submittedName>
        <fullName evidence="2">Epidermal growth factor receptor isoform X2</fullName>
    </submittedName>
</protein>
<proteinExistence type="predicted"/>
<keyword evidence="3" id="KW-1185">Reference proteome</keyword>
<gene>
    <name evidence="2" type="ORF">V1478_012417</name>
</gene>
<evidence type="ECO:0000313" key="2">
    <source>
        <dbReference type="EMBL" id="KAL2718541.1"/>
    </source>
</evidence>
<keyword evidence="2" id="KW-0675">Receptor</keyword>
<evidence type="ECO:0000256" key="1">
    <source>
        <dbReference type="SAM" id="SignalP"/>
    </source>
</evidence>
<dbReference type="Proteomes" id="UP001607302">
    <property type="component" value="Unassembled WGS sequence"/>
</dbReference>
<sequence>MGLGTIFVLYVSFMLIYSDQADVIEERVEATVLAKLMEKAGLLAMSLTARKINERSECVTKIIPIPYTVYVHRVFISKDKRGNKKGSQSYYRYRYKWIINFDSSLVTLRKENIKDSKHY</sequence>
<evidence type="ECO:0000313" key="3">
    <source>
        <dbReference type="Proteomes" id="UP001607302"/>
    </source>
</evidence>
<name>A0ABD2AD55_VESSQ</name>